<dbReference type="PANTHER" id="PTHR23501:SF12">
    <property type="entry name" value="MAJOR FACILITATOR SUPERFAMILY (MFS) PROFILE DOMAIN-CONTAINING PROTEIN-RELATED"/>
    <property type="match status" value="1"/>
</dbReference>
<sequence length="288" mass="31172">MSVSSKLCSFDWLGICLVSTAYVLFALVFSMGGSRWAWNAGSTIALIVLFGVASITFAVTQHFCVFTSRQNRVLPAHFFQNWDLAGSFLCIACGIGSIFISIYYIPLYFLFVHGESGTQSAIRMLPYVCTYITGVVTCGLLMKRTGYPIVCYIAASILLVVGSALWSTVNETTAMATTYGYSILVGFGMTTTQAGFSLGPQIVNAADAPDVIRFLTIAQQSGQVTVLVIASAIFQNLTFDKLKRILQGTGYSDSDIQAAMAGTKSRMLESLSPQLRQRCIQAIRSHAA</sequence>
<dbReference type="GO" id="GO:0022857">
    <property type="term" value="F:transmembrane transporter activity"/>
    <property type="evidence" value="ECO:0007669"/>
    <property type="project" value="TreeGrafter"/>
</dbReference>
<evidence type="ECO:0000256" key="7">
    <source>
        <dbReference type="SAM" id="Phobius"/>
    </source>
</evidence>
<dbReference type="Proteomes" id="UP000214365">
    <property type="component" value="Unassembled WGS sequence"/>
</dbReference>
<feature type="transmembrane region" description="Helical" evidence="7">
    <location>
        <begin position="149"/>
        <end position="169"/>
    </location>
</feature>
<evidence type="ECO:0000313" key="9">
    <source>
        <dbReference type="Proteomes" id="UP000214365"/>
    </source>
</evidence>
<comment type="caution">
    <text evidence="8">The sequence shown here is derived from an EMBL/GenBank/DDBJ whole genome shotgun (WGS) entry which is preliminary data.</text>
</comment>
<protein>
    <recommendedName>
        <fullName evidence="10">Major facilitator superfamily (MFS) profile domain-containing protein</fullName>
    </recommendedName>
</protein>
<keyword evidence="3" id="KW-0813">Transport</keyword>
<feature type="transmembrane region" description="Helical" evidence="7">
    <location>
        <begin position="88"/>
        <end position="112"/>
    </location>
</feature>
<dbReference type="EMBL" id="LFMY01000002">
    <property type="protein sequence ID" value="OKL63507.1"/>
    <property type="molecule type" value="Genomic_DNA"/>
</dbReference>
<keyword evidence="9" id="KW-1185">Reference proteome</keyword>
<feature type="transmembrane region" description="Helical" evidence="7">
    <location>
        <begin position="12"/>
        <end position="32"/>
    </location>
</feature>
<dbReference type="PANTHER" id="PTHR23501">
    <property type="entry name" value="MAJOR FACILITATOR SUPERFAMILY"/>
    <property type="match status" value="1"/>
</dbReference>
<evidence type="ECO:0008006" key="10">
    <source>
        <dbReference type="Google" id="ProtNLM"/>
    </source>
</evidence>
<keyword evidence="4 7" id="KW-0812">Transmembrane</keyword>
<keyword evidence="5 7" id="KW-1133">Transmembrane helix</keyword>
<organism evidence="8 9">
    <name type="scientific">Talaromyces atroroseus</name>
    <dbReference type="NCBI Taxonomy" id="1441469"/>
    <lineage>
        <taxon>Eukaryota</taxon>
        <taxon>Fungi</taxon>
        <taxon>Dikarya</taxon>
        <taxon>Ascomycota</taxon>
        <taxon>Pezizomycotina</taxon>
        <taxon>Eurotiomycetes</taxon>
        <taxon>Eurotiomycetidae</taxon>
        <taxon>Eurotiales</taxon>
        <taxon>Trichocomaceae</taxon>
        <taxon>Talaromyces</taxon>
        <taxon>Talaromyces sect. Trachyspermi</taxon>
    </lineage>
</organism>
<dbReference type="GO" id="GO:0005886">
    <property type="term" value="C:plasma membrane"/>
    <property type="evidence" value="ECO:0007669"/>
    <property type="project" value="TreeGrafter"/>
</dbReference>
<evidence type="ECO:0000256" key="2">
    <source>
        <dbReference type="ARBA" id="ARBA00007520"/>
    </source>
</evidence>
<feature type="transmembrane region" description="Helical" evidence="7">
    <location>
        <begin position="44"/>
        <end position="67"/>
    </location>
</feature>
<comment type="similarity">
    <text evidence="2">Belongs to the major facilitator superfamily. TCR/Tet family.</text>
</comment>
<dbReference type="SUPFAM" id="SSF103473">
    <property type="entry name" value="MFS general substrate transporter"/>
    <property type="match status" value="1"/>
</dbReference>
<reference evidence="8 9" key="1">
    <citation type="submission" date="2015-06" db="EMBL/GenBank/DDBJ databases">
        <title>Talaromyces atroroseus IBT 11181 draft genome.</title>
        <authorList>
            <person name="Rasmussen K.B."/>
            <person name="Rasmussen S."/>
            <person name="Petersen B."/>
            <person name="Sicheritz-Ponten T."/>
            <person name="Mortensen U.H."/>
            <person name="Thrane U."/>
        </authorList>
    </citation>
    <scope>NUCLEOTIDE SEQUENCE [LARGE SCALE GENOMIC DNA]</scope>
    <source>
        <strain evidence="8 9">IBT 11181</strain>
    </source>
</reference>
<evidence type="ECO:0000313" key="8">
    <source>
        <dbReference type="EMBL" id="OKL63507.1"/>
    </source>
</evidence>
<evidence type="ECO:0000256" key="3">
    <source>
        <dbReference type="ARBA" id="ARBA00022448"/>
    </source>
</evidence>
<name>A0A1Q5QC28_TALAT</name>
<evidence type="ECO:0000256" key="6">
    <source>
        <dbReference type="ARBA" id="ARBA00023136"/>
    </source>
</evidence>
<dbReference type="InterPro" id="IPR036259">
    <property type="entry name" value="MFS_trans_sf"/>
</dbReference>
<keyword evidence="6 7" id="KW-0472">Membrane</keyword>
<accession>A0A1Q5QC28</accession>
<dbReference type="OrthoDB" id="10021397at2759"/>
<proteinExistence type="inferred from homology"/>
<dbReference type="AlphaFoldDB" id="A0A1Q5QC28"/>
<evidence type="ECO:0000256" key="5">
    <source>
        <dbReference type="ARBA" id="ARBA00022989"/>
    </source>
</evidence>
<gene>
    <name evidence="8" type="ORF">UA08_02056</name>
</gene>
<dbReference type="RefSeq" id="XP_020123628.1">
    <property type="nucleotide sequence ID" value="XM_020261788.1"/>
</dbReference>
<evidence type="ECO:0000256" key="1">
    <source>
        <dbReference type="ARBA" id="ARBA00004141"/>
    </source>
</evidence>
<dbReference type="GeneID" id="31001811"/>
<feature type="transmembrane region" description="Helical" evidence="7">
    <location>
        <begin position="124"/>
        <end position="142"/>
    </location>
</feature>
<evidence type="ECO:0000256" key="4">
    <source>
        <dbReference type="ARBA" id="ARBA00022692"/>
    </source>
</evidence>
<comment type="subcellular location">
    <subcellularLocation>
        <location evidence="1">Membrane</location>
        <topology evidence="1">Multi-pass membrane protein</topology>
    </subcellularLocation>
</comment>